<evidence type="ECO:0000313" key="3">
    <source>
        <dbReference type="Proteomes" id="UP000748025"/>
    </source>
</evidence>
<gene>
    <name evidence="2" type="ORF">E4U43_007527</name>
</gene>
<dbReference type="Proteomes" id="UP000748025">
    <property type="component" value="Unassembled WGS sequence"/>
</dbReference>
<evidence type="ECO:0000313" key="2">
    <source>
        <dbReference type="EMBL" id="KAG6012998.1"/>
    </source>
</evidence>
<evidence type="ECO:0000256" key="1">
    <source>
        <dbReference type="SAM" id="MobiDB-lite"/>
    </source>
</evidence>
<feature type="region of interest" description="Disordered" evidence="1">
    <location>
        <begin position="15"/>
        <end position="35"/>
    </location>
</feature>
<sequence length="220" mass="24849">MAHFTSETDAWNFGFGRTRTRGRSQDDADSPDDEHWVRRSPFMYGGIRPPLLPGDFLSPYYPPYGPWEDFYYSERREGRGRGRRRLRDGSNAAAAGETAVAVAQSSSPSSHAVIPAPKAAPAADRFEIIVRDTTDNRLPAWPENTTWKASIHKNLAIPTVIKHITTNPEKYMVTVVWNNLVEEELHEGIKLVDLERDARELRVRLRESGPPGVPMRLINA</sequence>
<proteinExistence type="predicted"/>
<dbReference type="AlphaFoldDB" id="A0A9P7T0H3"/>
<dbReference type="OrthoDB" id="4951513at2759"/>
<organism evidence="2 3">
    <name type="scientific">Claviceps pusilla</name>
    <dbReference type="NCBI Taxonomy" id="123648"/>
    <lineage>
        <taxon>Eukaryota</taxon>
        <taxon>Fungi</taxon>
        <taxon>Dikarya</taxon>
        <taxon>Ascomycota</taxon>
        <taxon>Pezizomycotina</taxon>
        <taxon>Sordariomycetes</taxon>
        <taxon>Hypocreomycetidae</taxon>
        <taxon>Hypocreales</taxon>
        <taxon>Clavicipitaceae</taxon>
        <taxon>Claviceps</taxon>
    </lineage>
</organism>
<dbReference type="EMBL" id="SRPW01000669">
    <property type="protein sequence ID" value="KAG6012998.1"/>
    <property type="molecule type" value="Genomic_DNA"/>
</dbReference>
<name>A0A9P7T0H3_9HYPO</name>
<comment type="caution">
    <text evidence="2">The sequence shown here is derived from an EMBL/GenBank/DDBJ whole genome shotgun (WGS) entry which is preliminary data.</text>
</comment>
<reference evidence="2" key="1">
    <citation type="journal article" date="2020" name="bioRxiv">
        <title>Whole genome comparisons of ergot fungi reveals the divergence and evolution of species within the genus Claviceps are the result of varying mechanisms driving genome evolution and host range expansion.</title>
        <authorList>
            <person name="Wyka S.A."/>
            <person name="Mondo S.J."/>
            <person name="Liu M."/>
            <person name="Dettman J."/>
            <person name="Nalam V."/>
            <person name="Broders K.D."/>
        </authorList>
    </citation>
    <scope>NUCLEOTIDE SEQUENCE</scope>
    <source>
        <strain evidence="2">CCC 602</strain>
    </source>
</reference>
<protein>
    <submittedName>
        <fullName evidence="2">Uncharacterized protein</fullName>
    </submittedName>
</protein>
<keyword evidence="3" id="KW-1185">Reference proteome</keyword>
<accession>A0A9P7T0H3</accession>